<evidence type="ECO:0000313" key="1">
    <source>
        <dbReference type="EMBL" id="CAA9223731.1"/>
    </source>
</evidence>
<proteinExistence type="predicted"/>
<reference evidence="1" key="1">
    <citation type="submission" date="2020-02" db="EMBL/GenBank/DDBJ databases">
        <authorList>
            <person name="Meier V. D."/>
        </authorList>
    </citation>
    <scope>NUCLEOTIDE SEQUENCE</scope>
    <source>
        <strain evidence="1">AVDCRST_MAG77</strain>
    </source>
</reference>
<name>A0A6J4HHG9_9CHLR</name>
<protein>
    <submittedName>
        <fullName evidence="1">Uncharacterized protein</fullName>
    </submittedName>
</protein>
<dbReference type="EMBL" id="CADCTC010000040">
    <property type="protein sequence ID" value="CAA9223731.1"/>
    <property type="molecule type" value="Genomic_DNA"/>
</dbReference>
<sequence>MRYSFSCGTASLTLSIPVAVRCQLCLANAWPKLLRVT</sequence>
<organism evidence="1">
    <name type="scientific">uncultured Chloroflexota bacterium</name>
    <dbReference type="NCBI Taxonomy" id="166587"/>
    <lineage>
        <taxon>Bacteria</taxon>
        <taxon>Bacillati</taxon>
        <taxon>Chloroflexota</taxon>
        <taxon>environmental samples</taxon>
    </lineage>
</organism>
<dbReference type="AlphaFoldDB" id="A0A6J4HHG9"/>
<accession>A0A6J4HHG9</accession>
<gene>
    <name evidence="1" type="ORF">AVDCRST_MAG77-613</name>
</gene>